<proteinExistence type="predicted"/>
<reference evidence="1 2" key="1">
    <citation type="submission" date="2019-07" db="EMBL/GenBank/DDBJ databases">
        <title>Whole genome shotgun sequence of Halomonas halophila NBRC 102604.</title>
        <authorList>
            <person name="Hosoyama A."/>
            <person name="Uohara A."/>
            <person name="Ohji S."/>
            <person name="Ichikawa N."/>
        </authorList>
    </citation>
    <scope>NUCLEOTIDE SEQUENCE [LARGE SCALE GENOMIC DNA]</scope>
    <source>
        <strain evidence="1 2">NBRC 102604</strain>
    </source>
</reference>
<keyword evidence="2" id="KW-1185">Reference proteome</keyword>
<dbReference type="EMBL" id="BJUS01000039">
    <property type="protein sequence ID" value="GEK74218.1"/>
    <property type="molecule type" value="Genomic_DNA"/>
</dbReference>
<dbReference type="Proteomes" id="UP000321121">
    <property type="component" value="Unassembled WGS sequence"/>
</dbReference>
<evidence type="ECO:0000313" key="2">
    <source>
        <dbReference type="Proteomes" id="UP000321121"/>
    </source>
</evidence>
<gene>
    <name evidence="1" type="ORF">HHA04nite_27620</name>
</gene>
<protein>
    <recommendedName>
        <fullName evidence="3">CENP-V/GFA domain-containing protein</fullName>
    </recommendedName>
</protein>
<evidence type="ECO:0000313" key="1">
    <source>
        <dbReference type="EMBL" id="GEK74218.1"/>
    </source>
</evidence>
<organism evidence="1 2">
    <name type="scientific">Halomonas halophila</name>
    <dbReference type="NCBI Taxonomy" id="29573"/>
    <lineage>
        <taxon>Bacteria</taxon>
        <taxon>Pseudomonadati</taxon>
        <taxon>Pseudomonadota</taxon>
        <taxon>Gammaproteobacteria</taxon>
        <taxon>Oceanospirillales</taxon>
        <taxon>Halomonadaceae</taxon>
        <taxon>Halomonas</taxon>
    </lineage>
</organism>
<comment type="caution">
    <text evidence="1">The sequence shown here is derived from an EMBL/GenBank/DDBJ whole genome shotgun (WGS) entry which is preliminary data.</text>
</comment>
<name>A0ABQ0U914_9GAMM</name>
<sequence>MAEITMMPAPMGRWVMMCSCGATEIRADDGPSWATFTLEKLEGRHYRVVCHACGQATEHWIGQGSTGSISSASS</sequence>
<dbReference type="RefSeq" id="WP_146909867.1">
    <property type="nucleotide sequence ID" value="NZ_BJUS01000039.1"/>
</dbReference>
<evidence type="ECO:0008006" key="3">
    <source>
        <dbReference type="Google" id="ProtNLM"/>
    </source>
</evidence>
<accession>A0ABQ0U914</accession>